<keyword evidence="7" id="KW-1185">Reference proteome</keyword>
<dbReference type="Gene3D" id="3.30.70.1250">
    <property type="entry name" value="Phosphopentomutase"/>
    <property type="match status" value="1"/>
</dbReference>
<dbReference type="InterPro" id="IPR010045">
    <property type="entry name" value="DeoB"/>
</dbReference>
<evidence type="ECO:0000259" key="5">
    <source>
        <dbReference type="Pfam" id="PF01676"/>
    </source>
</evidence>
<keyword evidence="4 6" id="KW-0413">Isomerase</keyword>
<protein>
    <submittedName>
        <fullName evidence="6">Phosphopentomutase</fullName>
        <ecNumber evidence="6">5.4.2.7</ecNumber>
    </submittedName>
</protein>
<sequence length="393" mass="43418">MNKPYYQRIFMLIIDSLGIGATPDAGDFNSLGADTLGHLADHFRIRLQLPTLQSIGLGNIHPTMGMTPLPSPHAVFSKVQPSSIGISDRESQWEIMGLPTLTAPDIFINGIPEVVINQFKQKARRPVIANSLTNLRVALQDYGVEQLATGSLIAFPDSSSTVWLAAHEETMSAPVFKKACAIFRQLLDESIYTIEKVNGILFNGKNPRDFYPRALYSFPIMPSQPTVLDILRENNYAVNTIGKTAILFGESNQIQGNKNTEWMANLDNMVAENFTGLCVADLGEFDRQYGKKRNPEGFGTELMAIDKQIAQLIAKLRPTDLLIVTANHGNDPTYPGELHTREYIPLLMASPRIDTSVELPLRQTLADIGATILDNFGLGANAQYGRSFLDHLM</sequence>
<dbReference type="PANTHER" id="PTHR21110:SF0">
    <property type="entry name" value="PHOSPHOPENTOMUTASE"/>
    <property type="match status" value="1"/>
</dbReference>
<organism evidence="6 7">
    <name type="scientific">Limosilactobacillus walteri</name>
    <dbReference type="NCBI Taxonomy" id="2268022"/>
    <lineage>
        <taxon>Bacteria</taxon>
        <taxon>Bacillati</taxon>
        <taxon>Bacillota</taxon>
        <taxon>Bacilli</taxon>
        <taxon>Lactobacillales</taxon>
        <taxon>Lactobacillaceae</taxon>
        <taxon>Limosilactobacillus</taxon>
    </lineage>
</organism>
<proteinExistence type="inferred from homology"/>
<name>A0ABR8P817_9LACO</name>
<dbReference type="InterPro" id="IPR017850">
    <property type="entry name" value="Alkaline_phosphatase_core_sf"/>
</dbReference>
<dbReference type="CDD" id="cd16009">
    <property type="entry name" value="PPM"/>
    <property type="match status" value="1"/>
</dbReference>
<feature type="domain" description="Metalloenzyme" evidence="5">
    <location>
        <begin position="7"/>
        <end position="378"/>
    </location>
</feature>
<dbReference type="Proteomes" id="UP000704341">
    <property type="component" value="Unassembled WGS sequence"/>
</dbReference>
<dbReference type="Pfam" id="PF01676">
    <property type="entry name" value="Metalloenzyme"/>
    <property type="match status" value="1"/>
</dbReference>
<evidence type="ECO:0000256" key="2">
    <source>
        <dbReference type="ARBA" id="ARBA00022723"/>
    </source>
</evidence>
<dbReference type="PANTHER" id="PTHR21110">
    <property type="entry name" value="PHOSPHOPENTOMUTASE"/>
    <property type="match status" value="1"/>
</dbReference>
<keyword evidence="2" id="KW-0479">Metal-binding</keyword>
<dbReference type="PIRSF" id="PIRSF001491">
    <property type="entry name" value="Ppentomutase"/>
    <property type="match status" value="1"/>
</dbReference>
<gene>
    <name evidence="6" type="ORF">DTK66_06845</name>
</gene>
<dbReference type="NCBIfam" id="NF003766">
    <property type="entry name" value="PRK05362.1"/>
    <property type="match status" value="1"/>
</dbReference>
<comment type="similarity">
    <text evidence="1">Belongs to the phosphopentomutase family.</text>
</comment>
<dbReference type="EC" id="5.4.2.7" evidence="6"/>
<dbReference type="SUPFAM" id="SSF143856">
    <property type="entry name" value="DeoB insert domain-like"/>
    <property type="match status" value="1"/>
</dbReference>
<dbReference type="EMBL" id="QORN01000026">
    <property type="protein sequence ID" value="MBD5806827.1"/>
    <property type="molecule type" value="Genomic_DNA"/>
</dbReference>
<dbReference type="Gene3D" id="3.40.720.10">
    <property type="entry name" value="Alkaline Phosphatase, subunit A"/>
    <property type="match status" value="1"/>
</dbReference>
<dbReference type="SUPFAM" id="SSF53649">
    <property type="entry name" value="Alkaline phosphatase-like"/>
    <property type="match status" value="1"/>
</dbReference>
<evidence type="ECO:0000313" key="7">
    <source>
        <dbReference type="Proteomes" id="UP000704341"/>
    </source>
</evidence>
<evidence type="ECO:0000256" key="3">
    <source>
        <dbReference type="ARBA" id="ARBA00023211"/>
    </source>
</evidence>
<evidence type="ECO:0000256" key="1">
    <source>
        <dbReference type="ARBA" id="ARBA00010373"/>
    </source>
</evidence>
<accession>A0ABR8P817</accession>
<evidence type="ECO:0000313" key="6">
    <source>
        <dbReference type="EMBL" id="MBD5806827.1"/>
    </source>
</evidence>
<dbReference type="InterPro" id="IPR024052">
    <property type="entry name" value="Phosphopentomutase_DeoB_cap_sf"/>
</dbReference>
<dbReference type="InterPro" id="IPR006124">
    <property type="entry name" value="Metalloenzyme"/>
</dbReference>
<reference evidence="6 7" key="1">
    <citation type="submission" date="2018-07" db="EMBL/GenBank/DDBJ databases">
        <title>Phylogenomic Insights into understanding Host Adaptation of Lactobacillus reuteri by a novel species, Lactobacillus spp. M31.</title>
        <authorList>
            <person name="Sharma S."/>
            <person name="Patil P."/>
            <person name="Korpole S."/>
            <person name="Patil P.B."/>
        </authorList>
    </citation>
    <scope>NUCLEOTIDE SEQUENCE [LARGE SCALE GENOMIC DNA]</scope>
    <source>
        <strain evidence="6 7">M31</strain>
    </source>
</reference>
<dbReference type="RefSeq" id="WP_191668193.1">
    <property type="nucleotide sequence ID" value="NZ_QORN01000026.1"/>
</dbReference>
<evidence type="ECO:0000256" key="4">
    <source>
        <dbReference type="ARBA" id="ARBA00023235"/>
    </source>
</evidence>
<dbReference type="GO" id="GO:0008973">
    <property type="term" value="F:phosphopentomutase activity"/>
    <property type="evidence" value="ECO:0007669"/>
    <property type="project" value="UniProtKB-EC"/>
</dbReference>
<keyword evidence="3" id="KW-0464">Manganese</keyword>
<comment type="caution">
    <text evidence="6">The sequence shown here is derived from an EMBL/GenBank/DDBJ whole genome shotgun (WGS) entry which is preliminary data.</text>
</comment>